<feature type="region of interest" description="Disordered" evidence="1">
    <location>
        <begin position="233"/>
        <end position="345"/>
    </location>
</feature>
<feature type="region of interest" description="Disordered" evidence="1">
    <location>
        <begin position="2469"/>
        <end position="2496"/>
    </location>
</feature>
<feature type="region of interest" description="Disordered" evidence="1">
    <location>
        <begin position="1"/>
        <end position="218"/>
    </location>
</feature>
<feature type="compositionally biased region" description="Low complexity" evidence="1">
    <location>
        <begin position="1962"/>
        <end position="1974"/>
    </location>
</feature>
<feature type="compositionally biased region" description="Basic residues" evidence="1">
    <location>
        <begin position="915"/>
        <end position="937"/>
    </location>
</feature>
<feature type="region of interest" description="Disordered" evidence="1">
    <location>
        <begin position="1650"/>
        <end position="1675"/>
    </location>
</feature>
<feature type="region of interest" description="Disordered" evidence="1">
    <location>
        <begin position="1469"/>
        <end position="1513"/>
    </location>
</feature>
<keyword evidence="3" id="KW-1185">Reference proteome</keyword>
<feature type="compositionally biased region" description="Low complexity" evidence="1">
    <location>
        <begin position="2397"/>
        <end position="2408"/>
    </location>
</feature>
<feature type="region of interest" description="Disordered" evidence="1">
    <location>
        <begin position="544"/>
        <end position="676"/>
    </location>
</feature>
<dbReference type="Proteomes" id="UP000274082">
    <property type="component" value="Chromosome 5"/>
</dbReference>
<feature type="compositionally biased region" description="Basic and acidic residues" evidence="1">
    <location>
        <begin position="1480"/>
        <end position="1491"/>
    </location>
</feature>
<feature type="compositionally biased region" description="Pro residues" evidence="1">
    <location>
        <begin position="315"/>
        <end position="324"/>
    </location>
</feature>
<accession>A0A3S5H5J1</accession>
<dbReference type="VEuPathDB" id="TriTrypDB:LdCL_050011800"/>
<feature type="compositionally biased region" description="Polar residues" evidence="1">
    <location>
        <begin position="8"/>
        <end position="22"/>
    </location>
</feature>
<feature type="region of interest" description="Disordered" evidence="1">
    <location>
        <begin position="1267"/>
        <end position="1412"/>
    </location>
</feature>
<protein>
    <submittedName>
        <fullName evidence="2">Uncharacterized protein</fullName>
    </submittedName>
</protein>
<evidence type="ECO:0000313" key="3">
    <source>
        <dbReference type="Proteomes" id="UP000274082"/>
    </source>
</evidence>
<proteinExistence type="predicted"/>
<feature type="compositionally biased region" description="Low complexity" evidence="1">
    <location>
        <begin position="889"/>
        <end position="910"/>
    </location>
</feature>
<feature type="compositionally biased region" description="Low complexity" evidence="1">
    <location>
        <begin position="1328"/>
        <end position="1347"/>
    </location>
</feature>
<feature type="region of interest" description="Disordered" evidence="1">
    <location>
        <begin position="761"/>
        <end position="992"/>
    </location>
</feature>
<feature type="compositionally biased region" description="Polar residues" evidence="1">
    <location>
        <begin position="333"/>
        <end position="345"/>
    </location>
</feature>
<feature type="compositionally biased region" description="Basic and acidic residues" evidence="1">
    <location>
        <begin position="2206"/>
        <end position="2224"/>
    </location>
</feature>
<feature type="compositionally biased region" description="Low complexity" evidence="1">
    <location>
        <begin position="298"/>
        <end position="307"/>
    </location>
</feature>
<feature type="compositionally biased region" description="Low complexity" evidence="1">
    <location>
        <begin position="243"/>
        <end position="260"/>
    </location>
</feature>
<feature type="compositionally biased region" description="Low complexity" evidence="1">
    <location>
        <begin position="965"/>
        <end position="975"/>
    </location>
</feature>
<feature type="compositionally biased region" description="Polar residues" evidence="1">
    <location>
        <begin position="1360"/>
        <end position="1375"/>
    </location>
</feature>
<reference evidence="2 3" key="1">
    <citation type="journal article" date="2018" name="Sci. Rep.">
        <title>A complete Leishmania donovani reference genome identifies novel genetic variations associated with virulence.</title>
        <authorList>
            <person name="Lypaczewski P."/>
            <person name="Hoshizaki J."/>
            <person name="Zhang W.-W."/>
            <person name="McCall L.-I."/>
            <person name="Torcivia-Rodriguez J."/>
            <person name="Simonyan V."/>
            <person name="Kaur A."/>
            <person name="Dewar K."/>
            <person name="Matlashewski G."/>
        </authorList>
    </citation>
    <scope>NUCLEOTIDE SEQUENCE [LARGE SCALE GENOMIC DNA]</scope>
    <source>
        <strain evidence="2 3">LdCL</strain>
    </source>
</reference>
<feature type="compositionally biased region" description="Basic and acidic residues" evidence="1">
    <location>
        <begin position="1048"/>
        <end position="1064"/>
    </location>
</feature>
<dbReference type="OrthoDB" id="267965at2759"/>
<feature type="region of interest" description="Disordered" evidence="1">
    <location>
        <begin position="365"/>
        <end position="399"/>
    </location>
</feature>
<feature type="region of interest" description="Disordered" evidence="1">
    <location>
        <begin position="1790"/>
        <end position="1867"/>
    </location>
</feature>
<feature type="compositionally biased region" description="Low complexity" evidence="1">
    <location>
        <begin position="817"/>
        <end position="836"/>
    </location>
</feature>
<evidence type="ECO:0000256" key="1">
    <source>
        <dbReference type="SAM" id="MobiDB-lite"/>
    </source>
</evidence>
<evidence type="ECO:0000313" key="2">
    <source>
        <dbReference type="EMBL" id="AYU75973.1"/>
    </source>
</evidence>
<feature type="region of interest" description="Disordered" evidence="1">
    <location>
        <begin position="2336"/>
        <end position="2408"/>
    </location>
</feature>
<feature type="compositionally biased region" description="Low complexity" evidence="1">
    <location>
        <begin position="1267"/>
        <end position="1281"/>
    </location>
</feature>
<name>A0A3S5H5J1_LEIDO</name>
<feature type="compositionally biased region" description="Basic and acidic residues" evidence="1">
    <location>
        <begin position="1945"/>
        <end position="1956"/>
    </location>
</feature>
<dbReference type="EMBL" id="CP029504">
    <property type="protein sequence ID" value="AYU75973.1"/>
    <property type="molecule type" value="Genomic_DNA"/>
</dbReference>
<gene>
    <name evidence="2" type="ORF">LdCL_050011800</name>
</gene>
<feature type="compositionally biased region" description="Low complexity" evidence="1">
    <location>
        <begin position="771"/>
        <end position="780"/>
    </location>
</feature>
<feature type="compositionally biased region" description="Low complexity" evidence="1">
    <location>
        <begin position="2189"/>
        <end position="2203"/>
    </location>
</feature>
<feature type="region of interest" description="Disordered" evidence="1">
    <location>
        <begin position="1884"/>
        <end position="2125"/>
    </location>
</feature>
<feature type="compositionally biased region" description="Low complexity" evidence="1">
    <location>
        <begin position="2005"/>
        <end position="2022"/>
    </location>
</feature>
<organism evidence="2 3">
    <name type="scientific">Leishmania donovani</name>
    <dbReference type="NCBI Taxonomy" id="5661"/>
    <lineage>
        <taxon>Eukaryota</taxon>
        <taxon>Discoba</taxon>
        <taxon>Euglenozoa</taxon>
        <taxon>Kinetoplastea</taxon>
        <taxon>Metakinetoplastina</taxon>
        <taxon>Trypanosomatida</taxon>
        <taxon>Trypanosomatidae</taxon>
        <taxon>Leishmaniinae</taxon>
        <taxon>Leishmania</taxon>
    </lineage>
</organism>
<feature type="region of interest" description="Disordered" evidence="1">
    <location>
        <begin position="2189"/>
        <end position="2229"/>
    </location>
</feature>
<dbReference type="VEuPathDB" id="TriTrypDB:LdBPK_050670.1"/>
<feature type="compositionally biased region" description="Basic and acidic residues" evidence="1">
    <location>
        <begin position="574"/>
        <end position="591"/>
    </location>
</feature>
<feature type="compositionally biased region" description="Pro residues" evidence="1">
    <location>
        <begin position="61"/>
        <end position="70"/>
    </location>
</feature>
<feature type="compositionally biased region" description="Low complexity" evidence="1">
    <location>
        <begin position="700"/>
        <end position="714"/>
    </location>
</feature>
<feature type="compositionally biased region" description="Basic and acidic residues" evidence="1">
    <location>
        <begin position="1022"/>
        <end position="1040"/>
    </location>
</feature>
<feature type="compositionally biased region" description="Basic and acidic residues" evidence="1">
    <location>
        <begin position="1857"/>
        <end position="1867"/>
    </location>
</feature>
<feature type="compositionally biased region" description="Basic and acidic residues" evidence="1">
    <location>
        <begin position="2053"/>
        <end position="2069"/>
    </location>
</feature>
<feature type="region of interest" description="Disordered" evidence="1">
    <location>
        <begin position="1006"/>
        <end position="1073"/>
    </location>
</feature>
<feature type="compositionally biased region" description="Low complexity" evidence="1">
    <location>
        <begin position="2469"/>
        <end position="2483"/>
    </location>
</feature>
<feature type="compositionally biased region" description="Low complexity" evidence="1">
    <location>
        <begin position="658"/>
        <end position="676"/>
    </location>
</feature>
<feature type="compositionally biased region" description="Basic and acidic residues" evidence="1">
    <location>
        <begin position="641"/>
        <end position="657"/>
    </location>
</feature>
<feature type="compositionally biased region" description="Low complexity" evidence="1">
    <location>
        <begin position="871"/>
        <end position="882"/>
    </location>
</feature>
<sequence length="2515" mass="263441">MEDDAAAETTSIDFSFAPSNGSGDVAGGSPTESPPSDDNEIMRAGRGAVHHPMPAIQVPKPTRPQPPTSPAPFGDEAADGGAPLPVASPASAHVAKPITPFQAIRPAGLRRKGHLVRPSLKRDASLDFVRAVQQLDSEDFQRSRSRSSDSEGLDDDSDHSGNGASAKRRCRQGAAGDAINEGERTTQAWAQSPSPTAPSRQLLVPPQQPTRASNVTATTTTLIATTADETINFEAEKNDGADDTMAAPVVAAAPASRTSAVEQAALPLPQEQHQRPGTALTPSTKARATAHESPPPLSSTTTGTAPSKDISGPKPQTPTSPPAQQPRNEQRRSSPSWSRHTSPGYTVSAATAATTTGAADIVGATLPTASPASPGRIALPDAGPQHHTPHLRLLSSSMQNEDDPMYCTVSEMTMANPVTPRGGVSLPLLGLSTGLQQARGASGGSLYLSPARPSLRPAAASRRVQSSDFSLDESNALLTLNTPREVVKSATAAPKESTYFRDAAFEDGAELASTSTPSQSMLGLHGKPLPSFVQPALVKRTADGRTTAGDGRLSQPAPPRQLQHPSAPPAIIAELKRHAEREKEDEKEHTLRPTSTPSPRETRVGGGGAHREHRSASSIFKSFPSKTICGHSRSSVAAKSGVDKHGEGGGEGRDVKTSGRSTSSIQSTRSSSLASGLSRLSSMFKRLVSGAGHGSVGVKTQRPLQPSSSSSQQQRRTRQHEDNAATTTAVAASLQMSTLGNTVKTTDSSTNLRSADTLVGCKQRQPPPAVTPAAASATAVKPGRATPKREITNSWHGDSINFPTYEEEDRGRGDGVAGVAPLIPPAAAAPAVPVEGASGGAEESQGRRKRKDAERPDRRRRRRRLHDAEAQDGASLSASAAGGDDRRSSGSGSAGDVDTSSSSTPLTSASGAEKPRRRCRERGRRSGPRRHRHRREGRKQQKEQANGVSKFLQDRPSSPTPPLKSQSSDRSASSDGRLDRSSRRLSQRGCRQRCDANDRGLAASVKALASRKASQRHYRRALRGDGESSRTFRRPCEGARHHNATNDNSDRGDPDGSSSRDCHGDAVPPLPPPIASAAILAARRRELRAKSRVTSSVNHFAVSWRTRPATRHRQELLSHAGRASLARLPKRDAERKSGSAKAAVVAAEAVAASRRASGSQLWAGSRRSAVKSRQSGTAPFPPRLLTPGRLEQYEAALRRDIRELDVIVEERRRRELWAAASPAAAAAAAAVATPSRQPLRGAEQRRAMATPALTAGPLPSRVGITTVATASTPAPTRRSSAGNTRAAHRCHGPIVSARLSHPNDYGSSKANEVESAAVDGRGGRDDSSPAPHTPRTATAPSQSASSSLFRIRTAAGVRGQPQQRPSASASYTSHTSKADSVLAAVRRPGATDSGNDDAEAAPHHSSSTQLPGDATCFAMMALQRRYEQLLEDLVAQSAPQPPATSEIDEGGNATDDEVSMKAHWRHNYSARRHQYPHQHLSREQVEGERNRGVASSSSTRGRRSAPAPTQVDATMEAEVARCAAALRAEYYQPPQRQQNQQQEPSTIMERASLPHATHEAGADTASVAHVAASYAQALRPSCAACRPQQLNEYMTLGLLSMMHRGADECVDTAAVAASENAANLRQAHARPVTAPTLVQRRIREDLYAAPRRCSRRRMTQAGGKQKAACSDGNTAAAPPITSVSASCGAVLSSMHAQSADAAAAGRDVGLSPQAGTAPLPPAQLTHFFTPTPVVIDGALLTRLMRRERHARRERVSKEQEARHTLQRLYIVETILVLRAMGKAAAMQEQEAPAAPALPTSQTLGGAATAPVNDRGGKRSGSRSPLAATRSSRDASVEDDGGAAREPVVATVSVSQQPREEASASEEEHAAAAAVVVCGDAAAASAPLPMGDTTARPLAGDASEMRNEVEVATGERDADDSSSSSASPAVLVTPSPQAAAATEVGGEVKHAKDHGGDVDLAESSSSNRSASSVLSFHVEDSQEGAALQHPGPSADGADKGHYPVVASGSSAAAIPAAAAQLSSDESTSSVTAAVDDLAIPPTASPQAAQARPLSIDRGEPITDSDRHGTLDDIDGAAGTVDYAPDGHAAASPPSAGKHTNAASHRYPPPVPSSCSAASAASSSPSRNLHVVEVVEAARAAVLVPEGEGAVDASHSTGDAGSTGVEVVARDALQSSVTPVEATASTALASAAAAEAIPESEPPASAEDDPRRALEGPQPWKREQRQQQKMATVTTCTAVPASPRRVRFSLQPEVVSGDDGEVKEFSDASKQTCWEGRETSHAAGGPQTMTPEPFKRAAVDKDGLAIDLLEKLNGLDALLLYSFPTYFTTGTDEDGLPGVVMRPHRHPPSASPSVQPRWWRSPLASTPFVSPRPLQPYRSAPSRHLSDSMSPLAEGRETPPSSAADAAAADASPFDAHASALRGHRTPPRLPPESLASQLRRKYGLPQPVQQRRHDHSAEFTLGLPATATPSVAAAAPTPPSASVSGSWPSAVPAAERPSLQEGIDTPHLAVRRSVWF</sequence>
<feature type="compositionally biased region" description="Low complexity" evidence="1">
    <location>
        <begin position="2111"/>
        <end position="2125"/>
    </location>
</feature>
<feature type="compositionally biased region" description="Polar residues" evidence="1">
    <location>
        <begin position="185"/>
        <end position="199"/>
    </location>
</feature>
<feature type="compositionally biased region" description="Basic and acidic residues" evidence="1">
    <location>
        <begin position="139"/>
        <end position="149"/>
    </location>
</feature>
<feature type="compositionally biased region" description="Basic and acidic residues" evidence="1">
    <location>
        <begin position="1902"/>
        <end position="1915"/>
    </location>
</feature>
<feature type="region of interest" description="Disordered" evidence="1">
    <location>
        <begin position="691"/>
        <end position="727"/>
    </location>
</feature>